<comment type="pathway">
    <text evidence="2">Glycan metabolism; pectin degradation; 2-dehydro-3-deoxy-D-gluconate from pectin: step 1/5.</text>
</comment>
<dbReference type="InterPro" id="IPR006626">
    <property type="entry name" value="PbH1"/>
</dbReference>
<comment type="subcellular location">
    <subcellularLocation>
        <location evidence="1">Secreted</location>
    </subcellularLocation>
</comment>
<dbReference type="FunFam" id="2.160.20.10:FF:000014">
    <property type="entry name" value="Pectinesterase"/>
    <property type="match status" value="1"/>
</dbReference>
<comment type="catalytic activity">
    <reaction evidence="16">
        <text>[(1-&gt;4)-alpha-D-galacturonosyl methyl ester](n) + n H2O = [(1-&gt;4)-alpha-D-galacturonosyl](n) + n methanol + n H(+)</text>
        <dbReference type="Rhea" id="RHEA:22380"/>
        <dbReference type="Rhea" id="RHEA-COMP:14570"/>
        <dbReference type="Rhea" id="RHEA-COMP:14573"/>
        <dbReference type="ChEBI" id="CHEBI:15377"/>
        <dbReference type="ChEBI" id="CHEBI:15378"/>
        <dbReference type="ChEBI" id="CHEBI:17790"/>
        <dbReference type="ChEBI" id="CHEBI:140522"/>
        <dbReference type="ChEBI" id="CHEBI:140523"/>
        <dbReference type="EC" id="3.1.1.11"/>
    </reaction>
</comment>
<sequence length="927" mass="96444">MRCSFVYLVLFAGLSLATQCINDSCQQIFQEYGAVATAYCILYKEIQGLQLPSFMIPWENHPASISSACSCITSTTSKSSSTSSTSSKCVATPTTVLSISTFTSRSTSISYSTVVSTQTITQTAVATRTVTLPASTVTSTSQIPISTTIIDYSTILITDFVTFTSLGGCSTTTTSSDSQSSYSNSSSTSVSSTSSVPSTSTTISSTISSSSTTVSTPCTCTAYSQIAPAVAACTQITLQDISVPTNSSINLASLKAGSVVTFAGTTTFAFTNSSTFNPITVGGAGVTIQGAPGSILDGNGQAYWDGQGSNGGVPKPDHFIVVNKMTANSVIKDLYIQNYPVHCFSISSCSNLLITNIQLNNSAGNAPNAISGGLAAAHNTDGFDISTTSNMVLSSSTVNNQDDCVAITSGNNIIVENMYCAGGHGLSIGSVGGKSNNNVTNILFTDSTITNSQNGARIKSNYNTTGFISNITYSNIAVSGISIYGIDIQQDYLNGGPTGIPSNGVIITDVNIVNLTGTALASAEDYYILCGAGSCSDFTFTDVSVVGGTVASSCNYPPSGCPGSTGTSTSSSAPSSTVSSTTVQTSSSSTTTSSSAPSSTSTTPYARTSPAAGAVVVDATGAASGSYLTVQAAVNALSHTSTTPQNLFIYPGTYMEQVYIPALKSNLTVQGYTLDGSSYEGNTATITYNLALLNTTSDDLTATVRQWNPNTKFYNLNIANTFGHVSTNGQNLALSAHTGNQGYYGMQLWGYQDTLLANTGNQLYSKSLIVGAIDFIFGQTATAWLDQVDIRTIATGCITASGRADATNPSWYVINNSTVAGINSSIAAGTNYLGRPWNSFARVVFQDTDLSDVIAPAGWRPWSTAVNGTTNIENVTFAEYDNYGAGSILEEGPRATFSEQLTEPVAIETVLGDAWTDEWWVDEEYML</sequence>
<keyword evidence="7" id="KW-0677">Repeat</keyword>
<evidence type="ECO:0000256" key="11">
    <source>
        <dbReference type="ARBA" id="ARBA00023180"/>
    </source>
</evidence>
<dbReference type="OrthoDB" id="1546079at2759"/>
<feature type="domain" description="Pectinesterase catalytic" evidence="21">
    <location>
        <begin position="622"/>
        <end position="889"/>
    </location>
</feature>
<evidence type="ECO:0000256" key="2">
    <source>
        <dbReference type="ARBA" id="ARBA00005184"/>
    </source>
</evidence>
<dbReference type="AlphaFoldDB" id="A0A1L7XIF4"/>
<evidence type="ECO:0000256" key="6">
    <source>
        <dbReference type="ARBA" id="ARBA00022729"/>
    </source>
</evidence>
<dbReference type="Pfam" id="PF01095">
    <property type="entry name" value="Pectinesterase"/>
    <property type="match status" value="1"/>
</dbReference>
<dbReference type="InterPro" id="IPR000743">
    <property type="entry name" value="Glyco_hydro_28"/>
</dbReference>
<evidence type="ECO:0000256" key="19">
    <source>
        <dbReference type="SAM" id="MobiDB-lite"/>
    </source>
</evidence>
<feature type="active site" evidence="18">
    <location>
        <position position="424"/>
    </location>
</feature>
<keyword evidence="10" id="KW-1015">Disulfide bond</keyword>
<dbReference type="InterPro" id="IPR012334">
    <property type="entry name" value="Pectin_lyas_fold"/>
</dbReference>
<dbReference type="Pfam" id="PF00295">
    <property type="entry name" value="Glyco_hydro_28"/>
    <property type="match status" value="1"/>
</dbReference>
<reference evidence="22 23" key="1">
    <citation type="submission" date="2016-03" db="EMBL/GenBank/DDBJ databases">
        <authorList>
            <person name="Ploux O."/>
        </authorList>
    </citation>
    <scope>NUCLEOTIDE SEQUENCE [LARGE SCALE GENOMIC DNA]</scope>
    <source>
        <strain evidence="22 23">UAMH 11012</strain>
    </source>
</reference>
<dbReference type="PROSITE" id="PS00503">
    <property type="entry name" value="PECTINESTERASE_2"/>
    <property type="match status" value="1"/>
</dbReference>
<name>A0A1L7XIF4_9HELO</name>
<keyword evidence="12" id="KW-0326">Glycosidase</keyword>
<keyword evidence="9" id="KW-0063">Aspartyl esterase</keyword>
<dbReference type="PANTHER" id="PTHR31884">
    <property type="entry name" value="POLYGALACTURONASE"/>
    <property type="match status" value="1"/>
</dbReference>
<keyword evidence="23" id="KW-1185">Reference proteome</keyword>
<evidence type="ECO:0000256" key="17">
    <source>
        <dbReference type="PROSITE-ProRule" id="PRU10040"/>
    </source>
</evidence>
<dbReference type="GO" id="GO:0005576">
    <property type="term" value="C:extracellular region"/>
    <property type="evidence" value="ECO:0007669"/>
    <property type="project" value="UniProtKB-SubCell"/>
</dbReference>
<feature type="region of interest" description="Disordered" evidence="19">
    <location>
        <begin position="172"/>
        <end position="216"/>
    </location>
</feature>
<keyword evidence="11" id="KW-0325">Glycoprotein</keyword>
<evidence type="ECO:0000256" key="13">
    <source>
        <dbReference type="ARBA" id="ARBA00023316"/>
    </source>
</evidence>
<evidence type="ECO:0000256" key="3">
    <source>
        <dbReference type="ARBA" id="ARBA00008834"/>
    </source>
</evidence>
<evidence type="ECO:0000256" key="9">
    <source>
        <dbReference type="ARBA" id="ARBA00023085"/>
    </source>
</evidence>
<dbReference type="GO" id="GO:0030599">
    <property type="term" value="F:pectinesterase activity"/>
    <property type="evidence" value="ECO:0007669"/>
    <property type="project" value="UniProtKB-EC"/>
</dbReference>
<comment type="catalytic activity">
    <reaction evidence="14">
        <text>(1,4-alpha-D-galacturonosyl)n+m + H2O = (1,4-alpha-D-galacturonosyl)n + (1,4-alpha-D-galacturonosyl)m.</text>
        <dbReference type="EC" id="3.2.1.15"/>
    </reaction>
</comment>
<dbReference type="PROSITE" id="PS00502">
    <property type="entry name" value="POLYGALACTURONASE"/>
    <property type="match status" value="1"/>
</dbReference>
<dbReference type="InterPro" id="IPR050434">
    <property type="entry name" value="Glycosyl_hydrlase_28"/>
</dbReference>
<evidence type="ECO:0000256" key="15">
    <source>
        <dbReference type="ARBA" id="ARBA00037707"/>
    </source>
</evidence>
<dbReference type="Gene3D" id="2.160.20.10">
    <property type="entry name" value="Single-stranded right-handed beta-helix, Pectin lyase-like"/>
    <property type="match status" value="2"/>
</dbReference>
<dbReference type="GO" id="GO:0045490">
    <property type="term" value="P:pectin catabolic process"/>
    <property type="evidence" value="ECO:0007669"/>
    <property type="project" value="UniProtKB-UniPathway"/>
</dbReference>
<dbReference type="InterPro" id="IPR000070">
    <property type="entry name" value="Pectinesterase_cat"/>
</dbReference>
<dbReference type="GO" id="GO:0004650">
    <property type="term" value="F:polygalacturonase activity"/>
    <property type="evidence" value="ECO:0007669"/>
    <property type="project" value="UniProtKB-EC"/>
</dbReference>
<keyword evidence="6 20" id="KW-0732">Signal</keyword>
<protein>
    <recommendedName>
        <fullName evidence="21">Pectinesterase catalytic domain-containing protein</fullName>
    </recommendedName>
</protein>
<organism evidence="22 23">
    <name type="scientific">Phialocephala subalpina</name>
    <dbReference type="NCBI Taxonomy" id="576137"/>
    <lineage>
        <taxon>Eukaryota</taxon>
        <taxon>Fungi</taxon>
        <taxon>Dikarya</taxon>
        <taxon>Ascomycota</taxon>
        <taxon>Pezizomycotina</taxon>
        <taxon>Leotiomycetes</taxon>
        <taxon>Helotiales</taxon>
        <taxon>Mollisiaceae</taxon>
        <taxon>Phialocephala</taxon>
        <taxon>Phialocephala fortinii species complex</taxon>
    </lineage>
</organism>
<dbReference type="STRING" id="576137.A0A1L7XIF4"/>
<dbReference type="FunFam" id="2.160.20.10:FF:000002">
    <property type="entry name" value="Endopolygalacturonase D"/>
    <property type="match status" value="1"/>
</dbReference>
<comment type="function">
    <text evidence="15">Involved in maceration and soft-rotting of plant tissue. Hydrolyzes the 1,4-alpha glycosidic bonds of de-esterified pectate in the smooth region of the plant cell wall.</text>
</comment>
<evidence type="ECO:0000256" key="18">
    <source>
        <dbReference type="PROSITE-ProRule" id="PRU10052"/>
    </source>
</evidence>
<evidence type="ECO:0000256" key="5">
    <source>
        <dbReference type="ARBA" id="ARBA00022525"/>
    </source>
</evidence>
<feature type="signal peptide" evidence="20">
    <location>
        <begin position="1"/>
        <end position="17"/>
    </location>
</feature>
<dbReference type="SMART" id="SM00710">
    <property type="entry name" value="PbH1"/>
    <property type="match status" value="8"/>
</dbReference>
<dbReference type="EMBL" id="FJOG01000027">
    <property type="protein sequence ID" value="CZR64736.1"/>
    <property type="molecule type" value="Genomic_DNA"/>
</dbReference>
<evidence type="ECO:0000313" key="23">
    <source>
        <dbReference type="Proteomes" id="UP000184330"/>
    </source>
</evidence>
<feature type="active site" evidence="17">
    <location>
        <position position="774"/>
    </location>
</feature>
<keyword evidence="5" id="KW-0964">Secreted</keyword>
<dbReference type="UniPathway" id="UPA00545">
    <property type="reaction ID" value="UER00823"/>
</dbReference>
<evidence type="ECO:0000256" key="16">
    <source>
        <dbReference type="ARBA" id="ARBA00047928"/>
    </source>
</evidence>
<dbReference type="Proteomes" id="UP000184330">
    <property type="component" value="Unassembled WGS sequence"/>
</dbReference>
<evidence type="ECO:0000256" key="1">
    <source>
        <dbReference type="ARBA" id="ARBA00004613"/>
    </source>
</evidence>
<keyword evidence="13" id="KW-0961">Cell wall biogenesis/degradation</keyword>
<evidence type="ECO:0000256" key="20">
    <source>
        <dbReference type="SAM" id="SignalP"/>
    </source>
</evidence>
<evidence type="ECO:0000259" key="21">
    <source>
        <dbReference type="Pfam" id="PF01095"/>
    </source>
</evidence>
<keyword evidence="8" id="KW-0378">Hydrolase</keyword>
<evidence type="ECO:0000256" key="10">
    <source>
        <dbReference type="ARBA" id="ARBA00023157"/>
    </source>
</evidence>
<evidence type="ECO:0000256" key="14">
    <source>
        <dbReference type="ARBA" id="ARBA00034074"/>
    </source>
</evidence>
<feature type="region of interest" description="Disordered" evidence="19">
    <location>
        <begin position="561"/>
        <end position="607"/>
    </location>
</feature>
<gene>
    <name evidence="22" type="ORF">PAC_14635</name>
</gene>
<evidence type="ECO:0000256" key="8">
    <source>
        <dbReference type="ARBA" id="ARBA00022801"/>
    </source>
</evidence>
<evidence type="ECO:0000256" key="12">
    <source>
        <dbReference type="ARBA" id="ARBA00023295"/>
    </source>
</evidence>
<dbReference type="GO" id="GO:0042545">
    <property type="term" value="P:cell wall modification"/>
    <property type="evidence" value="ECO:0007669"/>
    <property type="project" value="InterPro"/>
</dbReference>
<evidence type="ECO:0000256" key="4">
    <source>
        <dbReference type="ARBA" id="ARBA00008891"/>
    </source>
</evidence>
<proteinExistence type="inferred from homology"/>
<evidence type="ECO:0000313" key="22">
    <source>
        <dbReference type="EMBL" id="CZR64736.1"/>
    </source>
</evidence>
<dbReference type="SUPFAM" id="SSF51126">
    <property type="entry name" value="Pectin lyase-like"/>
    <property type="match status" value="2"/>
</dbReference>
<feature type="chain" id="PRO_5013245064" description="Pectinesterase catalytic domain-containing protein" evidence="20">
    <location>
        <begin position="18"/>
        <end position="927"/>
    </location>
</feature>
<evidence type="ECO:0000256" key="7">
    <source>
        <dbReference type="ARBA" id="ARBA00022737"/>
    </source>
</evidence>
<dbReference type="InterPro" id="IPR011050">
    <property type="entry name" value="Pectin_lyase_fold/virulence"/>
</dbReference>
<comment type="similarity">
    <text evidence="4">Belongs to the pectinesterase family.</text>
</comment>
<accession>A0A1L7XIF4</accession>
<comment type="similarity">
    <text evidence="3">Belongs to the glycosyl hydrolase 28 family.</text>
</comment>
<dbReference type="InterPro" id="IPR033131">
    <property type="entry name" value="Pectinesterase_Asp_AS"/>
</dbReference>
<dbReference type="PANTHER" id="PTHR31884:SF9">
    <property type="entry name" value="ENDOPOLYGALACTURONASE D-RELATED"/>
    <property type="match status" value="1"/>
</dbReference>